<comment type="caution">
    <text evidence="6">The sequence shown here is derived from an EMBL/GenBank/DDBJ whole genome shotgun (WGS) entry which is preliminary data.</text>
</comment>
<dbReference type="InterPro" id="IPR029510">
    <property type="entry name" value="Ald_DH_CS_GLU"/>
</dbReference>
<evidence type="ECO:0000256" key="2">
    <source>
        <dbReference type="ARBA" id="ARBA00023002"/>
    </source>
</evidence>
<dbReference type="InterPro" id="IPR016161">
    <property type="entry name" value="Ald_DH/histidinol_DH"/>
</dbReference>
<keyword evidence="7" id="KW-1185">Reference proteome</keyword>
<evidence type="ECO:0000313" key="6">
    <source>
        <dbReference type="EMBL" id="PXX75238.1"/>
    </source>
</evidence>
<keyword evidence="2 4" id="KW-0560">Oxidoreductase</keyword>
<dbReference type="InterPro" id="IPR016162">
    <property type="entry name" value="Ald_DH_N"/>
</dbReference>
<feature type="domain" description="Aldehyde dehydrogenase" evidence="5">
    <location>
        <begin position="29"/>
        <end position="489"/>
    </location>
</feature>
<dbReference type="InterPro" id="IPR016160">
    <property type="entry name" value="Ald_DH_CS_CYS"/>
</dbReference>
<dbReference type="OrthoDB" id="6187633at2"/>
<dbReference type="SUPFAM" id="SSF53720">
    <property type="entry name" value="ALDH-like"/>
    <property type="match status" value="1"/>
</dbReference>
<reference evidence="6 7" key="1">
    <citation type="submission" date="2018-05" db="EMBL/GenBank/DDBJ databases">
        <title>Genomic Encyclopedia of Type Strains, Phase IV (KMG-IV): sequencing the most valuable type-strain genomes for metagenomic binning, comparative biology and taxonomic classification.</title>
        <authorList>
            <person name="Goeker M."/>
        </authorList>
    </citation>
    <scope>NUCLEOTIDE SEQUENCE [LARGE SCALE GENOMIC DNA]</scope>
    <source>
        <strain evidence="6 7">DSM 29661</strain>
    </source>
</reference>
<dbReference type="Gene3D" id="3.40.605.10">
    <property type="entry name" value="Aldehyde Dehydrogenase, Chain A, domain 1"/>
    <property type="match status" value="1"/>
</dbReference>
<dbReference type="AlphaFoldDB" id="A0A318KSM5"/>
<dbReference type="PROSITE" id="PS00687">
    <property type="entry name" value="ALDEHYDE_DEHYDR_GLU"/>
    <property type="match status" value="1"/>
</dbReference>
<feature type="active site" evidence="3">
    <location>
        <position position="266"/>
    </location>
</feature>
<evidence type="ECO:0000256" key="3">
    <source>
        <dbReference type="PROSITE-ProRule" id="PRU10007"/>
    </source>
</evidence>
<name>A0A318KSM5_9NEIS</name>
<dbReference type="Gene3D" id="3.40.309.10">
    <property type="entry name" value="Aldehyde Dehydrogenase, Chain A, domain 2"/>
    <property type="match status" value="1"/>
</dbReference>
<dbReference type="Proteomes" id="UP000247555">
    <property type="component" value="Unassembled WGS sequence"/>
</dbReference>
<organism evidence="6 7">
    <name type="scientific">Rivihabitans pingtungensis</name>
    <dbReference type="NCBI Taxonomy" id="1054498"/>
    <lineage>
        <taxon>Bacteria</taxon>
        <taxon>Pseudomonadati</taxon>
        <taxon>Pseudomonadota</taxon>
        <taxon>Betaproteobacteria</taxon>
        <taxon>Neisseriales</taxon>
        <taxon>Aquaspirillaceae</taxon>
        <taxon>Rivihabitans</taxon>
    </lineage>
</organism>
<evidence type="ECO:0000256" key="4">
    <source>
        <dbReference type="RuleBase" id="RU003345"/>
    </source>
</evidence>
<dbReference type="GO" id="GO:0004030">
    <property type="term" value="F:aldehyde dehydrogenase [NAD(P)+] activity"/>
    <property type="evidence" value="ECO:0007669"/>
    <property type="project" value="UniProtKB-ARBA"/>
</dbReference>
<evidence type="ECO:0000259" key="5">
    <source>
        <dbReference type="Pfam" id="PF00171"/>
    </source>
</evidence>
<sequence>MTQPTLADWQARAAALTLEGRAFINGQYVSAASGRVFATRNPATRQVLCQVAECGADEVNAAVSAARAAFTAGVWAEMAPMLRKRTLLRFADLLRANRDELALLETLDTGKPISDARAVDVAGAAYCVQWFAETVDKIGGEVAPLASNLLGTVTREPLGVVAAVVPWNFPLLMASWKFAPALAAGNSVILKPSEKSPLTAIRIAALAHEAGIPAGVFQVLPGDGEVGKLLSLHMDVDCLAFTGSTAVGKRIMGYAAESNLKRVWLELGGKSPNIVLADCPDITAAARAAAGGIYFNQGEMCSAGSRVLVHNSIYNEFVAAFKEAARAYAPGNPLDPATRMGAIVDEVQYERVLGYIQQGRNEGRCLMGGNGVMTEQGYFITPTLFEASPHSRIAREEIFGPVCTLIGFDDDDEAIAIANDSEYGLAAALWTRDVSRAHRLSRRLRAGTVWVNCYDEGGDMSLPFGGYKQSGNGRDKSLHALEKYTELKTTLLKLG</sequence>
<dbReference type="Pfam" id="PF00171">
    <property type="entry name" value="Aldedh"/>
    <property type="match status" value="1"/>
</dbReference>
<dbReference type="InterPro" id="IPR016163">
    <property type="entry name" value="Ald_DH_C"/>
</dbReference>
<dbReference type="PANTHER" id="PTHR11699">
    <property type="entry name" value="ALDEHYDE DEHYDROGENASE-RELATED"/>
    <property type="match status" value="1"/>
</dbReference>
<dbReference type="EMBL" id="QJKI01000026">
    <property type="protein sequence ID" value="PXX75238.1"/>
    <property type="molecule type" value="Genomic_DNA"/>
</dbReference>
<dbReference type="FunFam" id="3.40.309.10:FF:000012">
    <property type="entry name" value="Betaine aldehyde dehydrogenase"/>
    <property type="match status" value="1"/>
</dbReference>
<dbReference type="PROSITE" id="PS00070">
    <property type="entry name" value="ALDEHYDE_DEHYDR_CYS"/>
    <property type="match status" value="1"/>
</dbReference>
<dbReference type="RefSeq" id="WP_110391860.1">
    <property type="nucleotide sequence ID" value="NZ_JAKLKZ010000001.1"/>
</dbReference>
<evidence type="ECO:0000256" key="1">
    <source>
        <dbReference type="ARBA" id="ARBA00009986"/>
    </source>
</evidence>
<evidence type="ECO:0000313" key="7">
    <source>
        <dbReference type="Proteomes" id="UP000247555"/>
    </source>
</evidence>
<proteinExistence type="inferred from homology"/>
<dbReference type="FunFam" id="3.40.605.10:FF:000001">
    <property type="entry name" value="Aldehyde dehydrogenase 1"/>
    <property type="match status" value="1"/>
</dbReference>
<protein>
    <submittedName>
        <fullName evidence="6">Gamma-glutamyl-gamma-aminobutyraldehyde dehydrogenase</fullName>
    </submittedName>
</protein>
<dbReference type="CDD" id="cd07112">
    <property type="entry name" value="ALDH_GABALDH-PuuC"/>
    <property type="match status" value="1"/>
</dbReference>
<dbReference type="InterPro" id="IPR015590">
    <property type="entry name" value="Aldehyde_DH_dom"/>
</dbReference>
<gene>
    <name evidence="6" type="ORF">DFR34_12611</name>
</gene>
<comment type="similarity">
    <text evidence="1 4">Belongs to the aldehyde dehydrogenase family.</text>
</comment>
<accession>A0A318KSM5</accession>